<dbReference type="InterPro" id="IPR036909">
    <property type="entry name" value="Cyt_c-like_dom_sf"/>
</dbReference>
<name>A0A382H7A2_9ZZZZ</name>
<dbReference type="SUPFAM" id="SSF46626">
    <property type="entry name" value="Cytochrome c"/>
    <property type="match status" value="1"/>
</dbReference>
<dbReference type="InterPro" id="IPR011429">
    <property type="entry name" value="Cyt_c_Planctomycete-type"/>
</dbReference>
<evidence type="ECO:0000313" key="3">
    <source>
        <dbReference type="EMBL" id="SVB83164.1"/>
    </source>
</evidence>
<dbReference type="EMBL" id="UINC01059585">
    <property type="protein sequence ID" value="SVB83164.1"/>
    <property type="molecule type" value="Genomic_DNA"/>
</dbReference>
<dbReference type="GO" id="GO:0009055">
    <property type="term" value="F:electron transfer activity"/>
    <property type="evidence" value="ECO:0007669"/>
    <property type="project" value="InterPro"/>
</dbReference>
<accession>A0A382H7A2</accession>
<evidence type="ECO:0000259" key="2">
    <source>
        <dbReference type="Pfam" id="PF07635"/>
    </source>
</evidence>
<organism evidence="3">
    <name type="scientific">marine metagenome</name>
    <dbReference type="NCBI Taxonomy" id="408172"/>
    <lineage>
        <taxon>unclassified sequences</taxon>
        <taxon>metagenomes</taxon>
        <taxon>ecological metagenomes</taxon>
    </lineage>
</organism>
<reference evidence="3" key="1">
    <citation type="submission" date="2018-05" db="EMBL/GenBank/DDBJ databases">
        <authorList>
            <person name="Lanie J.A."/>
            <person name="Ng W.-L."/>
            <person name="Kazmierczak K.M."/>
            <person name="Andrzejewski T.M."/>
            <person name="Davidsen T.M."/>
            <person name="Wayne K.J."/>
            <person name="Tettelin H."/>
            <person name="Glass J.I."/>
            <person name="Rusch D."/>
            <person name="Podicherti R."/>
            <person name="Tsui H.-C.T."/>
            <person name="Winkler M.E."/>
        </authorList>
    </citation>
    <scope>NUCLEOTIDE SEQUENCE</scope>
</reference>
<sequence length="331" mass="36025">VTRPISSLGGFFVALIAVTGAVKLANQPVMARQATPVTATEPGALLQRYCISCHNTRLRTADLALDELDATNVRADAETWEKVVQKLRAGSMPPPGRPRPDTETYRAVAVSIEDKLDRAWAGDPYPGRIGAVHRLNRTEYRNAIRDLFDLDVDVDSLLPGDETADGSFDNFADVLTFSTSHLERYLSVARQVTRQAVGLLPITANVDTFEVPLHIVQDARQDEALPLGSRGGIAISHHFPVDGNYEVNVRLRRQYQDYLMGMGWAQRLDIRVDGELMERFTVGGSVPGVPAAASYAGDGEPGFAADPAWETFMQLTGDDGLVVRVPVTAGP</sequence>
<dbReference type="Pfam" id="PF07626">
    <property type="entry name" value="PSD3"/>
    <property type="match status" value="1"/>
</dbReference>
<evidence type="ECO:0000259" key="1">
    <source>
        <dbReference type="Pfam" id="PF07626"/>
    </source>
</evidence>
<feature type="non-terminal residue" evidence="3">
    <location>
        <position position="1"/>
    </location>
</feature>
<dbReference type="GO" id="GO:0020037">
    <property type="term" value="F:heme binding"/>
    <property type="evidence" value="ECO:0007669"/>
    <property type="project" value="InterPro"/>
</dbReference>
<proteinExistence type="predicted"/>
<feature type="domain" description="Cytochrome C Planctomycete-type" evidence="2">
    <location>
        <begin position="50"/>
        <end position="96"/>
    </location>
</feature>
<dbReference type="InterPro" id="IPR013036">
    <property type="entry name" value="DUF1587"/>
</dbReference>
<dbReference type="Pfam" id="PF07635">
    <property type="entry name" value="PSCyt1"/>
    <property type="match status" value="1"/>
</dbReference>
<protein>
    <recommendedName>
        <fullName evidence="4">DUF1587 domain-containing protein</fullName>
    </recommendedName>
</protein>
<feature type="domain" description="DUF1587" evidence="1">
    <location>
        <begin position="134"/>
        <end position="197"/>
    </location>
</feature>
<dbReference type="AlphaFoldDB" id="A0A382H7A2"/>
<feature type="non-terminal residue" evidence="3">
    <location>
        <position position="331"/>
    </location>
</feature>
<evidence type="ECO:0008006" key="4">
    <source>
        <dbReference type="Google" id="ProtNLM"/>
    </source>
</evidence>
<gene>
    <name evidence="3" type="ORF">METZ01_LOCUS236018</name>
</gene>